<organism evidence="1 2">
    <name type="scientific">Shigella phage phi25-307</name>
    <dbReference type="NCBI Taxonomy" id="2340715"/>
    <lineage>
        <taxon>Viruses</taxon>
        <taxon>Duplodnaviria</taxon>
        <taxon>Heunggongvirae</taxon>
        <taxon>Uroviricota</taxon>
        <taxon>Caudoviricetes</taxon>
        <taxon>Pantevenvirales</taxon>
        <taxon>Straboviridae</taxon>
        <taxon>Tevenvirinae</taxon>
        <taxon>Mosigvirus</taxon>
        <taxon>Mosigvirus 25307</taxon>
    </lineage>
</organism>
<evidence type="ECO:0008006" key="3">
    <source>
        <dbReference type="Google" id="ProtNLM"/>
    </source>
</evidence>
<proteinExistence type="predicted"/>
<dbReference type="Proteomes" id="UP000272249">
    <property type="component" value="Segment"/>
</dbReference>
<protein>
    <recommendedName>
        <fullName evidence="3">Acridine resistance protein</fullName>
    </recommendedName>
</protein>
<keyword evidence="2" id="KW-1185">Reference proteome</keyword>
<dbReference type="EMBL" id="MG589383">
    <property type="protein sequence ID" value="AYD79467.1"/>
    <property type="molecule type" value="Genomic_DNA"/>
</dbReference>
<evidence type="ECO:0000313" key="1">
    <source>
        <dbReference type="EMBL" id="AYD79467.1"/>
    </source>
</evidence>
<sequence length="50" mass="5445">MVAWIIALLCWSFLFVNTLVTGETTVFQQAVSQGTLAVLALFNVLKASND</sequence>
<name>A0A386K5B4_9CAUD</name>
<gene>
    <name evidence="1" type="ORF">FFEPELFE_00227</name>
</gene>
<accession>A0A386K5B4</accession>
<evidence type="ECO:0000313" key="2">
    <source>
        <dbReference type="Proteomes" id="UP000272249"/>
    </source>
</evidence>
<reference evidence="2" key="1">
    <citation type="submission" date="2017-11" db="EMBL/GenBank/DDBJ databases">
        <authorList>
            <person name="Zhao X."/>
        </authorList>
    </citation>
    <scope>NUCLEOTIDE SEQUENCE [LARGE SCALE GENOMIC DNA]</scope>
</reference>